<dbReference type="SUPFAM" id="SSF160574">
    <property type="entry name" value="BT0923-like"/>
    <property type="match status" value="1"/>
</dbReference>
<organism evidence="1 2">
    <name type="scientific">Chryseolinea lacunae</name>
    <dbReference type="NCBI Taxonomy" id="2801331"/>
    <lineage>
        <taxon>Bacteria</taxon>
        <taxon>Pseudomonadati</taxon>
        <taxon>Bacteroidota</taxon>
        <taxon>Cytophagia</taxon>
        <taxon>Cytophagales</taxon>
        <taxon>Fulvivirgaceae</taxon>
        <taxon>Chryseolinea</taxon>
    </lineage>
</organism>
<gene>
    <name evidence="1" type="ORF">JI741_07320</name>
</gene>
<dbReference type="EMBL" id="JAERRB010000002">
    <property type="protein sequence ID" value="MBL0741024.1"/>
    <property type="molecule type" value="Genomic_DNA"/>
</dbReference>
<dbReference type="Proteomes" id="UP000613030">
    <property type="component" value="Unassembled WGS sequence"/>
</dbReference>
<keyword evidence="2" id="KW-1185">Reference proteome</keyword>
<dbReference type="GO" id="GO:0016779">
    <property type="term" value="F:nucleotidyltransferase activity"/>
    <property type="evidence" value="ECO:0007669"/>
    <property type="project" value="UniProtKB-KW"/>
</dbReference>
<reference evidence="1 2" key="1">
    <citation type="submission" date="2021-01" db="EMBL/GenBank/DDBJ databases">
        <title>Chryseolinea sp. Jin1 Genome sequencing and assembly.</title>
        <authorList>
            <person name="Kim I."/>
        </authorList>
    </citation>
    <scope>NUCLEOTIDE SEQUENCE [LARGE SCALE GENOMIC DNA]</scope>
    <source>
        <strain evidence="1 2">Jin1</strain>
    </source>
</reference>
<evidence type="ECO:0000313" key="1">
    <source>
        <dbReference type="EMBL" id="MBL0741024.1"/>
    </source>
</evidence>
<dbReference type="RefSeq" id="WP_202008388.1">
    <property type="nucleotide sequence ID" value="NZ_JAERRB010000002.1"/>
</dbReference>
<keyword evidence="1" id="KW-0548">Nucleotidyltransferase</keyword>
<dbReference type="Gene3D" id="3.10.450.360">
    <property type="match status" value="1"/>
</dbReference>
<keyword evidence="1" id="KW-0808">Transferase</keyword>
<protein>
    <submittedName>
        <fullName evidence="1">Nicotinate-nucleotide adenylyltransferase</fullName>
    </submittedName>
</protein>
<accession>A0ABS1KNJ6</accession>
<evidence type="ECO:0000313" key="2">
    <source>
        <dbReference type="Proteomes" id="UP000613030"/>
    </source>
</evidence>
<comment type="caution">
    <text evidence="1">The sequence shown here is derived from an EMBL/GenBank/DDBJ whole genome shotgun (WGS) entry which is preliminary data.</text>
</comment>
<proteinExistence type="predicted"/>
<sequence length="173" mass="19753">MKTSTIIRTNLVIGVLMMTSNVYLLAQETLPEITVTEARYKYLNAVNPEDAAQPVNMLEHYAAAYDLKGAEFYEDEYDNYIVSFFIPNGKILAFYDKDGKLLRTAERFKNTAVPLQISKAVAKKFPNWTISRDVYVVTYHANSGSANKQIYKLMLENSGKRMRVKLNSEAEFL</sequence>
<name>A0ABS1KNJ6_9BACT</name>